<dbReference type="InterPro" id="IPR056743">
    <property type="entry name" value="TRM5-TYW2-like_MTfase"/>
</dbReference>
<dbReference type="GO" id="GO:0030488">
    <property type="term" value="P:tRNA methylation"/>
    <property type="evidence" value="ECO:0007669"/>
    <property type="project" value="TreeGrafter"/>
</dbReference>
<gene>
    <name evidence="4" type="ORF">DCAF_LOCUS17761</name>
</gene>
<dbReference type="AlphaFoldDB" id="A0AAV1S1Y7"/>
<reference evidence="4 5" key="1">
    <citation type="submission" date="2024-01" db="EMBL/GenBank/DDBJ databases">
        <authorList>
            <person name="Waweru B."/>
        </authorList>
    </citation>
    <scope>NUCLEOTIDE SEQUENCE [LARGE SCALE GENOMIC DNA]</scope>
</reference>
<comment type="caution">
    <text evidence="4">The sequence shown here is derived from an EMBL/GenBank/DDBJ whole genome shotgun (WGS) entry which is preliminary data.</text>
</comment>
<dbReference type="SUPFAM" id="SSF53335">
    <property type="entry name" value="S-adenosyl-L-methionine-dependent methyltransferases"/>
    <property type="match status" value="1"/>
</dbReference>
<accession>A0AAV1S1Y7</accession>
<dbReference type="PANTHER" id="PTHR23245:SF25">
    <property type="entry name" value="TRNA WYBUTOSINE-SYNTHESIZING PROTEIN 2 HOMOLOG"/>
    <property type="match status" value="1"/>
</dbReference>
<evidence type="ECO:0000256" key="1">
    <source>
        <dbReference type="ARBA" id="ARBA00022679"/>
    </source>
</evidence>
<keyword evidence="2" id="KW-0949">S-adenosyl-L-methionine</keyword>
<keyword evidence="1" id="KW-0808">Transferase</keyword>
<organism evidence="4 5">
    <name type="scientific">Dovyalis caffra</name>
    <dbReference type="NCBI Taxonomy" id="77055"/>
    <lineage>
        <taxon>Eukaryota</taxon>
        <taxon>Viridiplantae</taxon>
        <taxon>Streptophyta</taxon>
        <taxon>Embryophyta</taxon>
        <taxon>Tracheophyta</taxon>
        <taxon>Spermatophyta</taxon>
        <taxon>Magnoliopsida</taxon>
        <taxon>eudicotyledons</taxon>
        <taxon>Gunneridae</taxon>
        <taxon>Pentapetalae</taxon>
        <taxon>rosids</taxon>
        <taxon>fabids</taxon>
        <taxon>Malpighiales</taxon>
        <taxon>Salicaceae</taxon>
        <taxon>Flacourtieae</taxon>
        <taxon>Dovyalis</taxon>
    </lineage>
</organism>
<feature type="domain" description="TRM5/TYW2-like methyltransferase" evidence="3">
    <location>
        <begin position="88"/>
        <end position="151"/>
    </location>
</feature>
<name>A0AAV1S1Y7_9ROSI</name>
<dbReference type="InterPro" id="IPR029063">
    <property type="entry name" value="SAM-dependent_MTases_sf"/>
</dbReference>
<evidence type="ECO:0000313" key="4">
    <source>
        <dbReference type="EMBL" id="CAK7344377.1"/>
    </source>
</evidence>
<dbReference type="EMBL" id="CAWUPB010001161">
    <property type="protein sequence ID" value="CAK7344377.1"/>
    <property type="molecule type" value="Genomic_DNA"/>
</dbReference>
<dbReference type="Proteomes" id="UP001314170">
    <property type="component" value="Unassembled WGS sequence"/>
</dbReference>
<keyword evidence="5" id="KW-1185">Reference proteome</keyword>
<protein>
    <recommendedName>
        <fullName evidence="3">TRM5/TYW2-like methyltransferase domain-containing protein</fullName>
    </recommendedName>
</protein>
<proteinExistence type="predicted"/>
<evidence type="ECO:0000256" key="2">
    <source>
        <dbReference type="ARBA" id="ARBA00022691"/>
    </source>
</evidence>
<sequence>MKTPSKSKLFTTISSSPFFASIESTEPAEPENQGEKFDWYASGIRVMLIYDLDKRVPYAKSVMGLDIVVWWDKMRLYGKSLMILVHTGYLSEKLRMGNLECKDEVIVDLFTGIRYFTLPFLVRAKGKLVYACEWNPHAIEALRHNLEANARLRSVELLIDFVLVFFQQVRAVRLLLVRALKPKRNKFILVNGIPMLVEALET</sequence>
<dbReference type="GO" id="GO:0005737">
    <property type="term" value="C:cytoplasm"/>
    <property type="evidence" value="ECO:0007669"/>
    <property type="project" value="TreeGrafter"/>
</dbReference>
<dbReference type="PANTHER" id="PTHR23245">
    <property type="entry name" value="TRNA METHYLTRANSFERASE"/>
    <property type="match status" value="1"/>
</dbReference>
<dbReference type="GO" id="GO:0008175">
    <property type="term" value="F:tRNA methyltransferase activity"/>
    <property type="evidence" value="ECO:0007669"/>
    <property type="project" value="TreeGrafter"/>
</dbReference>
<dbReference type="Gene3D" id="3.40.50.150">
    <property type="entry name" value="Vaccinia Virus protein VP39"/>
    <property type="match status" value="1"/>
</dbReference>
<evidence type="ECO:0000259" key="3">
    <source>
        <dbReference type="Pfam" id="PF02475"/>
    </source>
</evidence>
<dbReference type="Pfam" id="PF02475">
    <property type="entry name" value="TRM5-TYW2_MTfase"/>
    <property type="match status" value="1"/>
</dbReference>
<evidence type="ECO:0000313" key="5">
    <source>
        <dbReference type="Proteomes" id="UP001314170"/>
    </source>
</evidence>
<dbReference type="GO" id="GO:0031591">
    <property type="term" value="P:wybutosine biosynthetic process"/>
    <property type="evidence" value="ECO:0007669"/>
    <property type="project" value="TreeGrafter"/>
</dbReference>